<accession>A0A6N2B9M0</accession>
<proteinExistence type="predicted"/>
<protein>
    <recommendedName>
        <fullName evidence="3">CCHC-type domain-containing protein</fullName>
    </recommendedName>
</protein>
<evidence type="ECO:0000313" key="2">
    <source>
        <dbReference type="EMBL" id="TMW91575.1"/>
    </source>
</evidence>
<feature type="region of interest" description="Disordered" evidence="1">
    <location>
        <begin position="1"/>
        <end position="24"/>
    </location>
</feature>
<gene>
    <name evidence="2" type="ORF">EJD97_014155</name>
</gene>
<dbReference type="AlphaFoldDB" id="A0A6N2B9M0"/>
<dbReference type="EMBL" id="RXGB01003643">
    <property type="protein sequence ID" value="TMW91575.1"/>
    <property type="molecule type" value="Genomic_DNA"/>
</dbReference>
<evidence type="ECO:0000256" key="1">
    <source>
        <dbReference type="SAM" id="MobiDB-lite"/>
    </source>
</evidence>
<sequence length="247" mass="28037">MSARRVEEEVLNEGVPPLDKQVPQDEQVPITNQRNEDLVVPPYMTNEKVRGSLFTLSQAMMSPTNKYVGLRVNALENTMTSRLRDFVRMNPSTFLDSEVREDPQEFLDEVYKIVHAMGVFLREKAELASYQLKEESKLERRGRDVKMRRTYVQEEGGSGSQLDKPSCSNCGKKYFEKCLAGTSGCFGCGKNDHKVRYCPTIATRGRDVRQAPYNGLTVGEQNKNRFYILQDIKEANPDEGMSCSEVG</sequence>
<organism evidence="2">
    <name type="scientific">Solanum chilense</name>
    <name type="common">Tomato</name>
    <name type="synonym">Lycopersicon chilense</name>
    <dbReference type="NCBI Taxonomy" id="4083"/>
    <lineage>
        <taxon>Eukaryota</taxon>
        <taxon>Viridiplantae</taxon>
        <taxon>Streptophyta</taxon>
        <taxon>Embryophyta</taxon>
        <taxon>Tracheophyta</taxon>
        <taxon>Spermatophyta</taxon>
        <taxon>Magnoliopsida</taxon>
        <taxon>eudicotyledons</taxon>
        <taxon>Gunneridae</taxon>
        <taxon>Pentapetalae</taxon>
        <taxon>asterids</taxon>
        <taxon>lamiids</taxon>
        <taxon>Solanales</taxon>
        <taxon>Solanaceae</taxon>
        <taxon>Solanoideae</taxon>
        <taxon>Solaneae</taxon>
        <taxon>Solanum</taxon>
        <taxon>Solanum subgen. Lycopersicon</taxon>
    </lineage>
</organism>
<reference evidence="2" key="1">
    <citation type="submission" date="2019-05" db="EMBL/GenBank/DDBJ databases">
        <title>The de novo reference genome and transcriptome assemblies of the wild tomato species Solanum chilense.</title>
        <authorList>
            <person name="Stam R."/>
            <person name="Nosenko T."/>
            <person name="Hoerger A.C."/>
            <person name="Stephan W."/>
            <person name="Seidel M.A."/>
            <person name="Kuhn J.M.M."/>
            <person name="Haberer G."/>
            <person name="Tellier A."/>
        </authorList>
    </citation>
    <scope>NUCLEOTIDE SEQUENCE</scope>
    <source>
        <tissue evidence="2">Mature leaves</tissue>
    </source>
</reference>
<name>A0A6N2B9M0_SOLCI</name>
<evidence type="ECO:0008006" key="3">
    <source>
        <dbReference type="Google" id="ProtNLM"/>
    </source>
</evidence>
<comment type="caution">
    <text evidence="2">The sequence shown here is derived from an EMBL/GenBank/DDBJ whole genome shotgun (WGS) entry which is preliminary data.</text>
</comment>